<gene>
    <name evidence="2" type="ORF">O181_049456</name>
</gene>
<comment type="caution">
    <text evidence="2">The sequence shown here is derived from an EMBL/GenBank/DDBJ whole genome shotgun (WGS) entry which is preliminary data.</text>
</comment>
<evidence type="ECO:0000256" key="1">
    <source>
        <dbReference type="SAM" id="MobiDB-lite"/>
    </source>
</evidence>
<proteinExistence type="predicted"/>
<sequence>MRPKGAKGKSLSPQSQVGRKPQVGPPAPVLTMDPNPSILAKNPKDPIFDQGPPVASGKPQRPPAQHKSNLPLSSRGIFPIPPCTPYSRMQGGAYIVLYNILHQFWSPNPSPILKEDSSAHQSGNPWRLSEDHSRTPTTWPRASWVGNSFRIIPRANIRGYSSVNKSSRQKVLQYSLDNSIGPYRKQSINLNVIGPIGPILIPLWESNHTFQLSRWPGLYWPNSDNTAG</sequence>
<organism evidence="2 3">
    <name type="scientific">Austropuccinia psidii MF-1</name>
    <dbReference type="NCBI Taxonomy" id="1389203"/>
    <lineage>
        <taxon>Eukaryota</taxon>
        <taxon>Fungi</taxon>
        <taxon>Dikarya</taxon>
        <taxon>Basidiomycota</taxon>
        <taxon>Pucciniomycotina</taxon>
        <taxon>Pucciniomycetes</taxon>
        <taxon>Pucciniales</taxon>
        <taxon>Sphaerophragmiaceae</taxon>
        <taxon>Austropuccinia</taxon>
    </lineage>
</organism>
<accession>A0A9Q3HLD7</accession>
<dbReference type="AlphaFoldDB" id="A0A9Q3HLD7"/>
<name>A0A9Q3HLD7_9BASI</name>
<protein>
    <submittedName>
        <fullName evidence="2">Uncharacterized protein</fullName>
    </submittedName>
</protein>
<evidence type="ECO:0000313" key="3">
    <source>
        <dbReference type="Proteomes" id="UP000765509"/>
    </source>
</evidence>
<evidence type="ECO:0000313" key="2">
    <source>
        <dbReference type="EMBL" id="MBW0509741.1"/>
    </source>
</evidence>
<reference evidence="2" key="1">
    <citation type="submission" date="2021-03" db="EMBL/GenBank/DDBJ databases">
        <title>Draft genome sequence of rust myrtle Austropuccinia psidii MF-1, a brazilian biotype.</title>
        <authorList>
            <person name="Quecine M.C."/>
            <person name="Pachon D.M.R."/>
            <person name="Bonatelli M.L."/>
            <person name="Correr F.H."/>
            <person name="Franceschini L.M."/>
            <person name="Leite T.F."/>
            <person name="Margarido G.R.A."/>
            <person name="Almeida C.A."/>
            <person name="Ferrarezi J.A."/>
            <person name="Labate C.A."/>
        </authorList>
    </citation>
    <scope>NUCLEOTIDE SEQUENCE</scope>
    <source>
        <strain evidence="2">MF-1</strain>
    </source>
</reference>
<feature type="region of interest" description="Disordered" evidence="1">
    <location>
        <begin position="1"/>
        <end position="74"/>
    </location>
</feature>
<keyword evidence="3" id="KW-1185">Reference proteome</keyword>
<dbReference type="EMBL" id="AVOT02021117">
    <property type="protein sequence ID" value="MBW0509741.1"/>
    <property type="molecule type" value="Genomic_DNA"/>
</dbReference>
<feature type="region of interest" description="Disordered" evidence="1">
    <location>
        <begin position="113"/>
        <end position="134"/>
    </location>
</feature>
<dbReference type="Proteomes" id="UP000765509">
    <property type="component" value="Unassembled WGS sequence"/>
</dbReference>